<proteinExistence type="predicted"/>
<dbReference type="InterPro" id="IPR036554">
    <property type="entry name" value="GHMP_kinase_C_sf"/>
</dbReference>
<evidence type="ECO:0000256" key="4">
    <source>
        <dbReference type="ARBA" id="ARBA00022741"/>
    </source>
</evidence>
<keyword evidence="6" id="KW-0067">ATP-binding</keyword>
<dbReference type="Pfam" id="PF08544">
    <property type="entry name" value="GHMP_kinases_C"/>
    <property type="match status" value="1"/>
</dbReference>
<evidence type="ECO:0000313" key="9">
    <source>
        <dbReference type="EMBL" id="TDG76203.1"/>
    </source>
</evidence>
<dbReference type="InterPro" id="IPR013750">
    <property type="entry name" value="GHMP_kinase_C_dom"/>
</dbReference>
<dbReference type="SUPFAM" id="SSF55060">
    <property type="entry name" value="GHMP Kinase, C-terminal domain"/>
    <property type="match status" value="1"/>
</dbReference>
<keyword evidence="10" id="KW-1185">Reference proteome</keyword>
<dbReference type="AlphaFoldDB" id="A0A4V3A3T1"/>
<dbReference type="GO" id="GO:0004631">
    <property type="term" value="F:phosphomevalonate kinase activity"/>
    <property type="evidence" value="ECO:0007669"/>
    <property type="project" value="UniProtKB-EC"/>
</dbReference>
<dbReference type="Pfam" id="PF00288">
    <property type="entry name" value="GHMP_kinases_N"/>
    <property type="match status" value="1"/>
</dbReference>
<dbReference type="PANTHER" id="PTHR31814:SF2">
    <property type="entry name" value="PHOSPHOMEVALONATE KINASE"/>
    <property type="match status" value="1"/>
</dbReference>
<keyword evidence="3" id="KW-0808">Transferase</keyword>
<dbReference type="InterPro" id="IPR035102">
    <property type="entry name" value="Phosphomevalonate_kinase"/>
</dbReference>
<dbReference type="OrthoDB" id="1522677at2"/>
<dbReference type="EC" id="2.7.4.2" evidence="2"/>
<dbReference type="EMBL" id="PUFO01000061">
    <property type="protein sequence ID" value="TDG76203.1"/>
    <property type="molecule type" value="Genomic_DNA"/>
</dbReference>
<accession>A0A4V3A3T1</accession>
<dbReference type="InterPro" id="IPR006204">
    <property type="entry name" value="GHMP_kinase_N_dom"/>
</dbReference>
<dbReference type="RefSeq" id="WP_010619847.1">
    <property type="nucleotide sequence ID" value="NZ_PUFO01000061.1"/>
</dbReference>
<dbReference type="SUPFAM" id="SSF54211">
    <property type="entry name" value="Ribosomal protein S5 domain 2-like"/>
    <property type="match status" value="1"/>
</dbReference>
<feature type="domain" description="GHMP kinase N-terminal" evidence="7">
    <location>
        <begin position="77"/>
        <end position="171"/>
    </location>
</feature>
<reference evidence="9 10" key="1">
    <citation type="journal article" date="2019" name="Appl. Microbiol. Biotechnol.">
        <title>Uncovering carbohydrate metabolism through a genotype-phenotype association study of 56 lactic acid bacteria genomes.</title>
        <authorList>
            <person name="Buron-Moles G."/>
            <person name="Chailyan A."/>
            <person name="Dolejs I."/>
            <person name="Forster J."/>
            <person name="Miks M.H."/>
        </authorList>
    </citation>
    <scope>NUCLEOTIDE SEQUENCE [LARGE SCALE GENOMIC DNA]</scope>
    <source>
        <strain evidence="9 10">ATCC 49373</strain>
    </source>
</reference>
<evidence type="ECO:0000256" key="1">
    <source>
        <dbReference type="ARBA" id="ARBA00005017"/>
    </source>
</evidence>
<name>A0A4V3A3T1_9LACO</name>
<dbReference type="InterPro" id="IPR020568">
    <property type="entry name" value="Ribosomal_Su5_D2-typ_SF"/>
</dbReference>
<dbReference type="STRING" id="1122149.FD44_GL001932"/>
<sequence length="356" mass="39237">MISVKAPGKLYIAGEYAVVETGLPAIIVALNQFVKVSVSKAEKFGSIVSKQYQENSIYWTRENDRMVFDDRDNPFHYILSAIKITEEYAKKLNKPLGLYHLKINSELDSADGKKYGLGSSAAVTVATINALCQFYKLPIDKDKLFKLAAIAHFEIQGNGSLGDIAASVYGGWIAYHSFDRDWLKLARKNYDLPKLLSEKWPSLNIEILTPPENMKLMIGWTGSPASTSQLVDKVALAKAKEGMDYQQFLNDSKNCLQSMIEGFKKGSLAVITKQLSENRRILDNLSKLSGVAIETANLKKLCDIAVNHGGAAKSSGAGGGDCGIVLIDKAKQTEKLVEEWVQNQIEPLNFNVHTLS</sequence>
<evidence type="ECO:0000256" key="6">
    <source>
        <dbReference type="ARBA" id="ARBA00022840"/>
    </source>
</evidence>
<dbReference type="NCBIfam" id="TIGR01220">
    <property type="entry name" value="Pmev_kin_Gr_pos"/>
    <property type="match status" value="1"/>
</dbReference>
<dbReference type="Gene3D" id="3.30.70.890">
    <property type="entry name" value="GHMP kinase, C-terminal domain"/>
    <property type="match status" value="1"/>
</dbReference>
<dbReference type="GO" id="GO:0005524">
    <property type="term" value="F:ATP binding"/>
    <property type="evidence" value="ECO:0007669"/>
    <property type="project" value="UniProtKB-KW"/>
</dbReference>
<evidence type="ECO:0000259" key="7">
    <source>
        <dbReference type="Pfam" id="PF00288"/>
    </source>
</evidence>
<evidence type="ECO:0000313" key="10">
    <source>
        <dbReference type="Proteomes" id="UP000294854"/>
    </source>
</evidence>
<keyword evidence="4" id="KW-0547">Nucleotide-binding</keyword>
<feature type="domain" description="GHMP kinase C-terminal" evidence="8">
    <location>
        <begin position="259"/>
        <end position="340"/>
    </location>
</feature>
<evidence type="ECO:0000256" key="5">
    <source>
        <dbReference type="ARBA" id="ARBA00022777"/>
    </source>
</evidence>
<comment type="pathway">
    <text evidence="1">Isoprenoid biosynthesis; isopentenyl diphosphate biosynthesis via mevalonate pathway; isopentenyl diphosphate from (R)-mevalonate: step 2/3.</text>
</comment>
<organism evidence="9 10">
    <name type="scientific">Secundilactobacillus malefermentans</name>
    <dbReference type="NCBI Taxonomy" id="176292"/>
    <lineage>
        <taxon>Bacteria</taxon>
        <taxon>Bacillati</taxon>
        <taxon>Bacillota</taxon>
        <taxon>Bacilli</taxon>
        <taxon>Lactobacillales</taxon>
        <taxon>Lactobacillaceae</taxon>
        <taxon>Secundilactobacillus</taxon>
    </lineage>
</organism>
<comment type="caution">
    <text evidence="9">The sequence shown here is derived from an EMBL/GenBank/DDBJ whole genome shotgun (WGS) entry which is preliminary data.</text>
</comment>
<dbReference type="GO" id="GO:0019287">
    <property type="term" value="P:isopentenyl diphosphate biosynthetic process, mevalonate pathway"/>
    <property type="evidence" value="ECO:0007669"/>
    <property type="project" value="UniProtKB-UniPathway"/>
</dbReference>
<keyword evidence="5" id="KW-0418">Kinase</keyword>
<dbReference type="PRINTS" id="PR00959">
    <property type="entry name" value="MEVGALKINASE"/>
</dbReference>
<gene>
    <name evidence="9" type="ORF">C5L31_000816</name>
</gene>
<dbReference type="UniPathway" id="UPA00057">
    <property type="reaction ID" value="UER00099"/>
</dbReference>
<dbReference type="Gene3D" id="3.30.230.10">
    <property type="match status" value="1"/>
</dbReference>
<dbReference type="InterPro" id="IPR014721">
    <property type="entry name" value="Ribsml_uS5_D2-typ_fold_subgr"/>
</dbReference>
<evidence type="ECO:0000256" key="3">
    <source>
        <dbReference type="ARBA" id="ARBA00022679"/>
    </source>
</evidence>
<dbReference type="Proteomes" id="UP000294854">
    <property type="component" value="Unassembled WGS sequence"/>
</dbReference>
<evidence type="ECO:0000259" key="8">
    <source>
        <dbReference type="Pfam" id="PF08544"/>
    </source>
</evidence>
<evidence type="ECO:0000256" key="2">
    <source>
        <dbReference type="ARBA" id="ARBA00012958"/>
    </source>
</evidence>
<dbReference type="InterPro" id="IPR005917">
    <property type="entry name" value="Pmev_kinase_bact"/>
</dbReference>
<protein>
    <recommendedName>
        <fullName evidence="2">phosphomevalonate kinase</fullName>
        <ecNumber evidence="2">2.7.4.2</ecNumber>
    </recommendedName>
</protein>
<dbReference type="PANTHER" id="PTHR31814">
    <property type="match status" value="1"/>
</dbReference>